<protein>
    <recommendedName>
        <fullName evidence="1">DUF5723 domain-containing protein</fullName>
    </recommendedName>
</protein>
<evidence type="ECO:0000313" key="2">
    <source>
        <dbReference type="EMBL" id="MBO9153909.1"/>
    </source>
</evidence>
<dbReference type="Pfam" id="PF18990">
    <property type="entry name" value="DUF5723"/>
    <property type="match status" value="1"/>
</dbReference>
<proteinExistence type="predicted"/>
<organism evidence="2 3">
    <name type="scientific">Chitinophaga chungangae</name>
    <dbReference type="NCBI Taxonomy" id="2821488"/>
    <lineage>
        <taxon>Bacteria</taxon>
        <taxon>Pseudomonadati</taxon>
        <taxon>Bacteroidota</taxon>
        <taxon>Chitinophagia</taxon>
        <taxon>Chitinophagales</taxon>
        <taxon>Chitinophagaceae</taxon>
        <taxon>Chitinophaga</taxon>
    </lineage>
</organism>
<accession>A0ABS3YIJ8</accession>
<dbReference type="InterPro" id="IPR043781">
    <property type="entry name" value="DUF5723"/>
</dbReference>
<keyword evidence="3" id="KW-1185">Reference proteome</keyword>
<evidence type="ECO:0000259" key="1">
    <source>
        <dbReference type="Pfam" id="PF18990"/>
    </source>
</evidence>
<evidence type="ECO:0000313" key="3">
    <source>
        <dbReference type="Proteomes" id="UP000679126"/>
    </source>
</evidence>
<reference evidence="3" key="1">
    <citation type="submission" date="2021-03" db="EMBL/GenBank/DDBJ databases">
        <title>Assistant Professor.</title>
        <authorList>
            <person name="Huq M.A."/>
        </authorList>
    </citation>
    <scope>NUCLEOTIDE SEQUENCE [LARGE SCALE GENOMIC DNA]</scope>
    <source>
        <strain evidence="3">MAH-28</strain>
    </source>
</reference>
<feature type="domain" description="DUF5723" evidence="1">
    <location>
        <begin position="33"/>
        <end position="431"/>
    </location>
</feature>
<name>A0ABS3YIJ8_9BACT</name>
<gene>
    <name evidence="2" type="ORF">J7I43_16900</name>
</gene>
<dbReference type="Proteomes" id="UP000679126">
    <property type="component" value="Unassembled WGS sequence"/>
</dbReference>
<dbReference type="EMBL" id="JAGHKP010000003">
    <property type="protein sequence ID" value="MBO9153909.1"/>
    <property type="molecule type" value="Genomic_DNA"/>
</dbReference>
<sequence>MLILCVATAAQAQTFPGYNTSHYAGVHAIPFNPALGAGTRYRWDVNIVGADVKAGNTYIRALKSSLLSGEKLVRNVDYFPDSNATPSQKQYAWGSADLMLPSVLYSIDERQSVAFTWRVRGSAWGGGAQTTTTNFFMLDYPNPRYFDQTFADEYGAAFGHSWNEFGFSYSRVIKDQGDHRWKAGITLKYLGGQAAAYGVGRDASFLFEDRTKADINSGQFFFAYDEGQDDWDKDNVMANFSPFQNPGIGADIGVVYEWRPDNDGLNTIHEGGDWNPDADTWKARLGVSIVDIGGIRYTKSATSANLDMRGQDIPVNLLNKRKEESIRSWTSRLAGMFTPLETEDNFYMNLPTSLNLMGDYNIDGRFFVSAGATVALNGGKKDDNKTTALTQLQITPRWESTYLGAYLPFQVNRFGQADAGVVLRAGPLVIGSASIFTNLFRETINHADVFVALRIIPIRFNKWSWDKGNGGIFRKKRNQLGCPDI</sequence>
<dbReference type="RefSeq" id="WP_209147033.1">
    <property type="nucleotide sequence ID" value="NZ_JAGHKP010000003.1"/>
</dbReference>
<comment type="caution">
    <text evidence="2">The sequence shown here is derived from an EMBL/GenBank/DDBJ whole genome shotgun (WGS) entry which is preliminary data.</text>
</comment>